<dbReference type="Gene3D" id="1.50.40.10">
    <property type="entry name" value="Mitochondrial carrier domain"/>
    <property type="match status" value="1"/>
</dbReference>
<dbReference type="Proteomes" id="UP000078237">
    <property type="component" value="Unassembled WGS sequence"/>
</dbReference>
<dbReference type="PANTHER" id="PTHR46974:SF1">
    <property type="entry name" value="MITOCHONDRIAL GTP_GDP CARRIER PROTEIN 1"/>
    <property type="match status" value="1"/>
</dbReference>
<keyword evidence="4 10" id="KW-0812">Transmembrane</keyword>
<evidence type="ECO:0000256" key="5">
    <source>
        <dbReference type="ARBA" id="ARBA00022737"/>
    </source>
</evidence>
<evidence type="ECO:0000256" key="3">
    <source>
        <dbReference type="ARBA" id="ARBA00022448"/>
    </source>
</evidence>
<evidence type="ECO:0000313" key="14">
    <source>
        <dbReference type="Proteomes" id="UP000078237"/>
    </source>
</evidence>
<comment type="similarity">
    <text evidence="2 11">Belongs to the mitochondrial carrier (TC 2.A.29) family.</text>
</comment>
<dbReference type="InterPro" id="IPR018108">
    <property type="entry name" value="MCP_transmembrane"/>
</dbReference>
<evidence type="ECO:0000313" key="12">
    <source>
        <dbReference type="EMBL" id="KXX78881.1"/>
    </source>
</evidence>
<evidence type="ECO:0000256" key="9">
    <source>
        <dbReference type="ARBA" id="ARBA00023136"/>
    </source>
</evidence>
<evidence type="ECO:0000313" key="13">
    <source>
        <dbReference type="EMBL" id="KXX81634.1"/>
    </source>
</evidence>
<keyword evidence="9 10" id="KW-0472">Membrane</keyword>
<protein>
    <submittedName>
        <fullName evidence="13">Mitochondrial GTP/GDP carrier protein 1</fullName>
    </submittedName>
</protein>
<evidence type="ECO:0000256" key="1">
    <source>
        <dbReference type="ARBA" id="ARBA00004448"/>
    </source>
</evidence>
<dbReference type="STRING" id="100816.A0A175WFE4"/>
<proteinExistence type="inferred from homology"/>
<dbReference type="PANTHER" id="PTHR46974">
    <property type="entry name" value="MITOCHONDRIAL GTP/GDP CARRIER PROTEIN 1"/>
    <property type="match status" value="1"/>
</dbReference>
<evidence type="ECO:0000256" key="4">
    <source>
        <dbReference type="ARBA" id="ARBA00022692"/>
    </source>
</evidence>
<evidence type="ECO:0000256" key="8">
    <source>
        <dbReference type="ARBA" id="ARBA00023128"/>
    </source>
</evidence>
<evidence type="ECO:0000256" key="6">
    <source>
        <dbReference type="ARBA" id="ARBA00022792"/>
    </source>
</evidence>
<dbReference type="FunFam" id="1.50.40.10:FF:000010">
    <property type="entry name" value="Probable YHM1 (Mitochondrial carrier)"/>
    <property type="match status" value="1"/>
</dbReference>
<dbReference type="InterPro" id="IPR053042">
    <property type="entry name" value="Mito_GTP/GDP_Carrier"/>
</dbReference>
<keyword evidence="8" id="KW-0496">Mitochondrion</keyword>
<organism evidence="13 14">
    <name type="scientific">Madurella mycetomatis</name>
    <dbReference type="NCBI Taxonomy" id="100816"/>
    <lineage>
        <taxon>Eukaryota</taxon>
        <taxon>Fungi</taxon>
        <taxon>Dikarya</taxon>
        <taxon>Ascomycota</taxon>
        <taxon>Pezizomycotina</taxon>
        <taxon>Sordariomycetes</taxon>
        <taxon>Sordariomycetidae</taxon>
        <taxon>Sordariales</taxon>
        <taxon>Sordariales incertae sedis</taxon>
        <taxon>Madurella</taxon>
    </lineage>
</organism>
<keyword evidence="6" id="KW-0999">Mitochondrion inner membrane</keyword>
<gene>
    <name evidence="13" type="ORF">MMYC01_202009</name>
    <name evidence="12" type="ORF">MMYC01_204868</name>
</gene>
<name>A0A175WFE4_9PEZI</name>
<evidence type="ECO:0000256" key="2">
    <source>
        <dbReference type="ARBA" id="ARBA00006375"/>
    </source>
</evidence>
<reference evidence="14" key="2">
    <citation type="submission" date="2015-06" db="EMBL/GenBank/DDBJ databases">
        <authorList>
            <person name="van de Sande W.W.J."/>
        </authorList>
    </citation>
    <scope>NUCLEOTIDE SEQUENCE [LARGE SCALE GENOMIC DNA]</scope>
    <source>
        <strain evidence="14">mm55</strain>
    </source>
</reference>
<sequence>MSPPMAAAREKESNLARLLGSGSAGIAELAIFHPVDTIAKRLMSNESKVSSLSHLNTVIFKDKATAPLGRKFISLFPGLGYAAGYKVLQRIYKYGGQPVARDFLGTHYGKDFENAFGKKTGKAIMHSTAGSLIGIGEIVLLPLDVLKIKRQTNPEAFRGRGVLKIIKDEGFGLYRGWGWTAARNAPGSFALFGGSAFAKEFLFKLQDYNKATWFQNFVASIAGASASLVVSAPLDVIKTRIQNRNFDNPESGFRILANMARNEGASAFFKGLVPKLLMTGPKLVFSFWLAQTLIPAFDTAFARK</sequence>
<comment type="caution">
    <text evidence="13">The sequence shown here is derived from an EMBL/GenBank/DDBJ whole genome shotgun (WGS) entry which is preliminary data.</text>
</comment>
<reference evidence="13" key="1">
    <citation type="submission" date="2015-06" db="EMBL/GenBank/DDBJ databases">
        <authorList>
            <person name="Hoefler B.C."/>
            <person name="Straight P.D."/>
        </authorList>
    </citation>
    <scope>NUCLEOTIDE SEQUENCE [LARGE SCALE GENOMIC DNA]</scope>
    <source>
        <strain evidence="13">Mm55</strain>
    </source>
</reference>
<dbReference type="Pfam" id="PF00153">
    <property type="entry name" value="Mito_carr"/>
    <property type="match status" value="2"/>
</dbReference>
<dbReference type="GO" id="GO:0005743">
    <property type="term" value="C:mitochondrial inner membrane"/>
    <property type="evidence" value="ECO:0007669"/>
    <property type="project" value="UniProtKB-SubCell"/>
</dbReference>
<evidence type="ECO:0000256" key="7">
    <source>
        <dbReference type="ARBA" id="ARBA00022989"/>
    </source>
</evidence>
<feature type="repeat" description="Solcar" evidence="10">
    <location>
        <begin position="211"/>
        <end position="296"/>
    </location>
</feature>
<dbReference type="SUPFAM" id="SSF103506">
    <property type="entry name" value="Mitochondrial carrier"/>
    <property type="match status" value="1"/>
</dbReference>
<evidence type="ECO:0000256" key="10">
    <source>
        <dbReference type="PROSITE-ProRule" id="PRU00282"/>
    </source>
</evidence>
<dbReference type="InterPro" id="IPR023395">
    <property type="entry name" value="MCP_dom_sf"/>
</dbReference>
<dbReference type="EMBL" id="LCTW02000030">
    <property type="protein sequence ID" value="KXX81634.1"/>
    <property type="molecule type" value="Genomic_DNA"/>
</dbReference>
<keyword evidence="7" id="KW-1133">Transmembrane helix</keyword>
<keyword evidence="3 11" id="KW-0813">Transport</keyword>
<comment type="subcellular location">
    <subcellularLocation>
        <location evidence="1">Mitochondrion inner membrane</location>
        <topology evidence="1">Multi-pass membrane protein</topology>
    </subcellularLocation>
</comment>
<keyword evidence="14" id="KW-1185">Reference proteome</keyword>
<dbReference type="EMBL" id="LCTW02000104">
    <property type="protein sequence ID" value="KXX78881.1"/>
    <property type="molecule type" value="Genomic_DNA"/>
</dbReference>
<dbReference type="VEuPathDB" id="FungiDB:MMYC01_204868"/>
<evidence type="ECO:0000256" key="11">
    <source>
        <dbReference type="RuleBase" id="RU000488"/>
    </source>
</evidence>
<dbReference type="AlphaFoldDB" id="A0A175WFE4"/>
<reference evidence="13 14" key="3">
    <citation type="submission" date="2016-01" db="EMBL/GenBank/DDBJ databases">
        <title>Madurella mycetomatis genome sequencing.</title>
        <authorList>
            <person name="Van De Sande W."/>
        </authorList>
    </citation>
    <scope>NUCLEOTIDE SEQUENCE [LARGE SCALE GENOMIC DNA]</scope>
    <source>
        <strain evidence="13">Mm55</strain>
        <strain evidence="14">mm55</strain>
    </source>
</reference>
<dbReference type="OrthoDB" id="409947at2759"/>
<accession>A0A175WFE4</accession>
<dbReference type="VEuPathDB" id="FungiDB:MMYC01_202009"/>
<keyword evidence="5" id="KW-0677">Repeat</keyword>
<dbReference type="GO" id="GO:0001409">
    <property type="term" value="F:guanine nucleotide transmembrane transporter activity"/>
    <property type="evidence" value="ECO:0007669"/>
    <property type="project" value="TreeGrafter"/>
</dbReference>
<dbReference type="PROSITE" id="PS50920">
    <property type="entry name" value="SOLCAR"/>
    <property type="match status" value="1"/>
</dbReference>